<evidence type="ECO:0000256" key="3">
    <source>
        <dbReference type="ARBA" id="ARBA00004496"/>
    </source>
</evidence>
<reference evidence="21 22" key="1">
    <citation type="submission" date="2024-11" db="EMBL/GenBank/DDBJ databases">
        <authorList>
            <person name="Kaparullina E.N."/>
            <person name="Delegan Y.A."/>
            <person name="Doronina N.V."/>
        </authorList>
    </citation>
    <scope>NUCLEOTIDE SEQUENCE [LARGE SCALE GENOMIC DNA]</scope>
    <source>
        <strain evidence="21 22">7sh_L</strain>
    </source>
</reference>
<dbReference type="SUPFAM" id="SSF56176">
    <property type="entry name" value="FAD-binding/transporter-associated domain-like"/>
    <property type="match status" value="1"/>
</dbReference>
<comment type="subcellular location">
    <subcellularLocation>
        <location evidence="3 19">Cytoplasm</location>
    </subcellularLocation>
</comment>
<keyword evidence="7 19" id="KW-0963">Cytoplasm</keyword>
<dbReference type="InterPro" id="IPR016166">
    <property type="entry name" value="FAD-bd_PCMH"/>
</dbReference>
<evidence type="ECO:0000256" key="11">
    <source>
        <dbReference type="ARBA" id="ARBA00022857"/>
    </source>
</evidence>
<dbReference type="PANTHER" id="PTHR21071">
    <property type="entry name" value="UDP-N-ACETYLENOLPYRUVOYLGLUCOSAMINE REDUCTASE"/>
    <property type="match status" value="1"/>
</dbReference>
<protein>
    <recommendedName>
        <fullName evidence="6 19">UDP-N-acetylenolpyruvoylglucosamine reductase</fullName>
        <ecNumber evidence="5 19">1.3.1.98</ecNumber>
    </recommendedName>
    <alternativeName>
        <fullName evidence="17 19">UDP-N-acetylmuramate dehydrogenase</fullName>
    </alternativeName>
</protein>
<feature type="active site" description="Proton donor" evidence="19">
    <location>
        <position position="216"/>
    </location>
</feature>
<name>A0ABW8GNR0_9PROT</name>
<dbReference type="Proteomes" id="UP001617669">
    <property type="component" value="Unassembled WGS sequence"/>
</dbReference>
<evidence type="ECO:0000256" key="16">
    <source>
        <dbReference type="ARBA" id="ARBA00023316"/>
    </source>
</evidence>
<sequence>MTTVVTGKLLHNEPLARYTSWRTGGAADCLYVPASLEDLQQFLSGLPAGEPVYFIGLGSNLLVRDGGVRGTVILMHGALSALHLDHGMVYAEAGVTSAKLAKFAARQHLHGAEFMAGIPGTVGGALAMNAGCHGGETWEIVERVLTIDRAGEVHERNHQAFSTAYRHVDMPVADEWFVAAWFRLADGDATEAEAKIKQLLARRLATQPLNLPNAGSVFRNPPGDHAARLIEASGLKGYRLGGAEVSEKHANFIVNQGEATATDIEQLILHVQAVVKQQQGVALHPEVRVIGENGHE</sequence>
<comment type="cofactor">
    <cofactor evidence="1 19">
        <name>FAD</name>
        <dbReference type="ChEBI" id="CHEBI:57692"/>
    </cofactor>
</comment>
<dbReference type="Gene3D" id="3.30.43.10">
    <property type="entry name" value="Uridine Diphospho-n-acetylenolpyruvylglucosamine Reductase, domain 2"/>
    <property type="match status" value="1"/>
</dbReference>
<evidence type="ECO:0000256" key="4">
    <source>
        <dbReference type="ARBA" id="ARBA00004752"/>
    </source>
</evidence>
<evidence type="ECO:0000256" key="19">
    <source>
        <dbReference type="HAMAP-Rule" id="MF_00037"/>
    </source>
</evidence>
<feature type="active site" evidence="19">
    <location>
        <position position="286"/>
    </location>
</feature>
<dbReference type="Pfam" id="PF02873">
    <property type="entry name" value="MurB_C"/>
    <property type="match status" value="1"/>
</dbReference>
<evidence type="ECO:0000256" key="12">
    <source>
        <dbReference type="ARBA" id="ARBA00022960"/>
    </source>
</evidence>
<gene>
    <name evidence="19 21" type="primary">murB</name>
    <name evidence="21" type="ORF">ACIKP9_12500</name>
</gene>
<evidence type="ECO:0000256" key="6">
    <source>
        <dbReference type="ARBA" id="ARBA00015188"/>
    </source>
</evidence>
<dbReference type="SUPFAM" id="SSF56194">
    <property type="entry name" value="Uridine diphospho-N-Acetylenolpyruvylglucosamine reductase, MurB, C-terminal domain"/>
    <property type="match status" value="1"/>
</dbReference>
<dbReference type="EC" id="1.3.1.98" evidence="5 19"/>
<evidence type="ECO:0000259" key="20">
    <source>
        <dbReference type="PROSITE" id="PS51387"/>
    </source>
</evidence>
<keyword evidence="16 19" id="KW-0961">Cell wall biogenesis/degradation</keyword>
<comment type="pathway">
    <text evidence="4 19">Cell wall biogenesis; peptidoglycan biosynthesis.</text>
</comment>
<evidence type="ECO:0000256" key="9">
    <source>
        <dbReference type="ARBA" id="ARBA00022630"/>
    </source>
</evidence>
<comment type="function">
    <text evidence="2 19">Cell wall formation.</text>
</comment>
<evidence type="ECO:0000256" key="1">
    <source>
        <dbReference type="ARBA" id="ARBA00001974"/>
    </source>
</evidence>
<evidence type="ECO:0000256" key="13">
    <source>
        <dbReference type="ARBA" id="ARBA00022984"/>
    </source>
</evidence>
<dbReference type="InterPro" id="IPR016167">
    <property type="entry name" value="FAD-bd_PCMH_sub1"/>
</dbReference>
<evidence type="ECO:0000256" key="15">
    <source>
        <dbReference type="ARBA" id="ARBA00023306"/>
    </source>
</evidence>
<dbReference type="InterPro" id="IPR036635">
    <property type="entry name" value="MurB_C_sf"/>
</dbReference>
<dbReference type="RefSeq" id="WP_400883488.1">
    <property type="nucleotide sequence ID" value="NZ_JBIWXY010000003.1"/>
</dbReference>
<accession>A0ABW8GNR0</accession>
<dbReference type="PANTHER" id="PTHR21071:SF4">
    <property type="entry name" value="UDP-N-ACETYLENOLPYRUVOYLGLUCOSAMINE REDUCTASE"/>
    <property type="match status" value="1"/>
</dbReference>
<evidence type="ECO:0000256" key="10">
    <source>
        <dbReference type="ARBA" id="ARBA00022827"/>
    </source>
</evidence>
<keyword evidence="10 19" id="KW-0274">FAD</keyword>
<dbReference type="InterPro" id="IPR016169">
    <property type="entry name" value="FAD-bd_PCMH_sub2"/>
</dbReference>
<evidence type="ECO:0000256" key="7">
    <source>
        <dbReference type="ARBA" id="ARBA00022490"/>
    </source>
</evidence>
<evidence type="ECO:0000313" key="22">
    <source>
        <dbReference type="Proteomes" id="UP001617669"/>
    </source>
</evidence>
<comment type="similarity">
    <text evidence="19">Belongs to the MurB family.</text>
</comment>
<keyword evidence="8 19" id="KW-0132">Cell division</keyword>
<evidence type="ECO:0000256" key="14">
    <source>
        <dbReference type="ARBA" id="ARBA00023002"/>
    </source>
</evidence>
<keyword evidence="11 19" id="KW-0521">NADP</keyword>
<comment type="caution">
    <text evidence="21">The sequence shown here is derived from an EMBL/GenBank/DDBJ whole genome shotgun (WGS) entry which is preliminary data.</text>
</comment>
<keyword evidence="22" id="KW-1185">Reference proteome</keyword>
<dbReference type="GO" id="GO:0008762">
    <property type="term" value="F:UDP-N-acetylmuramate dehydrogenase activity"/>
    <property type="evidence" value="ECO:0007669"/>
    <property type="project" value="UniProtKB-EC"/>
</dbReference>
<evidence type="ECO:0000256" key="18">
    <source>
        <dbReference type="ARBA" id="ARBA00048914"/>
    </source>
</evidence>
<dbReference type="Pfam" id="PF01565">
    <property type="entry name" value="FAD_binding_4"/>
    <property type="match status" value="1"/>
</dbReference>
<dbReference type="HAMAP" id="MF_00037">
    <property type="entry name" value="MurB"/>
    <property type="match status" value="1"/>
</dbReference>
<dbReference type="Gene3D" id="3.90.78.10">
    <property type="entry name" value="UDP-N-acetylenolpyruvoylglucosamine reductase, C-terminal domain"/>
    <property type="match status" value="1"/>
</dbReference>
<keyword evidence="13 19" id="KW-0573">Peptidoglycan synthesis</keyword>
<dbReference type="NCBIfam" id="TIGR00179">
    <property type="entry name" value="murB"/>
    <property type="match status" value="1"/>
</dbReference>
<keyword evidence="12 19" id="KW-0133">Cell shape</keyword>
<dbReference type="Gene3D" id="3.30.465.10">
    <property type="match status" value="1"/>
</dbReference>
<keyword evidence="15 19" id="KW-0131">Cell cycle</keyword>
<dbReference type="NCBIfam" id="NF010480">
    <property type="entry name" value="PRK13905.1"/>
    <property type="match status" value="1"/>
</dbReference>
<evidence type="ECO:0000256" key="17">
    <source>
        <dbReference type="ARBA" id="ARBA00031026"/>
    </source>
</evidence>
<evidence type="ECO:0000256" key="2">
    <source>
        <dbReference type="ARBA" id="ARBA00003921"/>
    </source>
</evidence>
<dbReference type="EMBL" id="JBIWXY010000003">
    <property type="protein sequence ID" value="MFJ5447053.1"/>
    <property type="molecule type" value="Genomic_DNA"/>
</dbReference>
<evidence type="ECO:0000313" key="21">
    <source>
        <dbReference type="EMBL" id="MFJ5447053.1"/>
    </source>
</evidence>
<evidence type="ECO:0000256" key="8">
    <source>
        <dbReference type="ARBA" id="ARBA00022618"/>
    </source>
</evidence>
<dbReference type="InterPro" id="IPR003170">
    <property type="entry name" value="MurB"/>
</dbReference>
<keyword evidence="9 19" id="KW-0285">Flavoprotein</keyword>
<evidence type="ECO:0000256" key="5">
    <source>
        <dbReference type="ARBA" id="ARBA00012518"/>
    </source>
</evidence>
<feature type="domain" description="FAD-binding PCMH-type" evidence="20">
    <location>
        <begin position="23"/>
        <end position="209"/>
    </location>
</feature>
<dbReference type="InterPro" id="IPR006094">
    <property type="entry name" value="Oxid_FAD_bind_N"/>
</dbReference>
<keyword evidence="14 19" id="KW-0560">Oxidoreductase</keyword>
<dbReference type="InterPro" id="IPR011601">
    <property type="entry name" value="MurB_C"/>
</dbReference>
<dbReference type="InterPro" id="IPR036318">
    <property type="entry name" value="FAD-bd_PCMH-like_sf"/>
</dbReference>
<organism evidence="21 22">
    <name type="scientific">Methylobacillus methanolivorans</name>
    <dbReference type="NCBI Taxonomy" id="1848927"/>
    <lineage>
        <taxon>Bacteria</taxon>
        <taxon>Pseudomonadati</taxon>
        <taxon>Pseudomonadota</taxon>
        <taxon>Betaproteobacteria</taxon>
        <taxon>Nitrosomonadales</taxon>
        <taxon>Methylophilaceae</taxon>
        <taxon>Methylobacillus</taxon>
    </lineage>
</organism>
<feature type="active site" evidence="19">
    <location>
        <position position="166"/>
    </location>
</feature>
<dbReference type="PROSITE" id="PS51387">
    <property type="entry name" value="FAD_PCMH"/>
    <property type="match status" value="1"/>
</dbReference>
<proteinExistence type="inferred from homology"/>
<comment type="catalytic activity">
    <reaction evidence="18 19">
        <text>UDP-N-acetyl-alpha-D-muramate + NADP(+) = UDP-N-acetyl-3-O-(1-carboxyvinyl)-alpha-D-glucosamine + NADPH + H(+)</text>
        <dbReference type="Rhea" id="RHEA:12248"/>
        <dbReference type="ChEBI" id="CHEBI:15378"/>
        <dbReference type="ChEBI" id="CHEBI:57783"/>
        <dbReference type="ChEBI" id="CHEBI:58349"/>
        <dbReference type="ChEBI" id="CHEBI:68483"/>
        <dbReference type="ChEBI" id="CHEBI:70757"/>
        <dbReference type="EC" id="1.3.1.98"/>
    </reaction>
</comment>